<evidence type="ECO:0000313" key="1">
    <source>
        <dbReference type="EMBL" id="MDP9843490.1"/>
    </source>
</evidence>
<proteinExistence type="predicted"/>
<gene>
    <name evidence="1" type="ORF">J2853_002701</name>
</gene>
<name>A0ABT9Q9Q1_9ACTN</name>
<organism evidence="1 2">
    <name type="scientific">Streptosporangium lutulentum</name>
    <dbReference type="NCBI Taxonomy" id="1461250"/>
    <lineage>
        <taxon>Bacteria</taxon>
        <taxon>Bacillati</taxon>
        <taxon>Actinomycetota</taxon>
        <taxon>Actinomycetes</taxon>
        <taxon>Streptosporangiales</taxon>
        <taxon>Streptosporangiaceae</taxon>
        <taxon>Streptosporangium</taxon>
    </lineage>
</organism>
<dbReference type="InterPro" id="IPR029058">
    <property type="entry name" value="AB_hydrolase_fold"/>
</dbReference>
<comment type="caution">
    <text evidence="1">The sequence shown here is derived from an EMBL/GenBank/DDBJ whole genome shotgun (WGS) entry which is preliminary data.</text>
</comment>
<dbReference type="Gene3D" id="3.40.50.1820">
    <property type="entry name" value="alpha/beta hydrolase"/>
    <property type="match status" value="1"/>
</dbReference>
<evidence type="ECO:0000313" key="2">
    <source>
        <dbReference type="Proteomes" id="UP001225356"/>
    </source>
</evidence>
<dbReference type="RefSeq" id="WP_307557714.1">
    <property type="nucleotide sequence ID" value="NZ_JAUSQU010000001.1"/>
</dbReference>
<sequence>MYGQLDPAWLSERIPGAVVEIAPATTHYPHLADPAWFVRLLTAFADRSHI</sequence>
<reference evidence="1 2" key="1">
    <citation type="submission" date="2023-07" db="EMBL/GenBank/DDBJ databases">
        <title>Sequencing the genomes of 1000 actinobacteria strains.</title>
        <authorList>
            <person name="Klenk H.-P."/>
        </authorList>
    </citation>
    <scope>NUCLEOTIDE SEQUENCE [LARGE SCALE GENOMIC DNA]</scope>
    <source>
        <strain evidence="1 2">DSM 46740</strain>
    </source>
</reference>
<dbReference type="SUPFAM" id="SSF53474">
    <property type="entry name" value="alpha/beta-Hydrolases"/>
    <property type="match status" value="1"/>
</dbReference>
<dbReference type="Proteomes" id="UP001225356">
    <property type="component" value="Unassembled WGS sequence"/>
</dbReference>
<accession>A0ABT9Q9Q1</accession>
<keyword evidence="2" id="KW-1185">Reference proteome</keyword>
<dbReference type="EMBL" id="JAUSQU010000001">
    <property type="protein sequence ID" value="MDP9843490.1"/>
    <property type="molecule type" value="Genomic_DNA"/>
</dbReference>
<protein>
    <submittedName>
        <fullName evidence="1">Pimeloyl-ACP methyl ester carboxylesterase</fullName>
    </submittedName>
</protein>